<dbReference type="AlphaFoldDB" id="A0AAN6IBL7"/>
<dbReference type="GO" id="GO:0016020">
    <property type="term" value="C:membrane"/>
    <property type="evidence" value="ECO:0007669"/>
    <property type="project" value="UniProtKB-SubCell"/>
</dbReference>
<evidence type="ECO:0000313" key="6">
    <source>
        <dbReference type="EMBL" id="KAI1611872.1"/>
    </source>
</evidence>
<evidence type="ECO:0008006" key="8">
    <source>
        <dbReference type="Google" id="ProtNLM"/>
    </source>
</evidence>
<keyword evidence="4" id="KW-1133">Transmembrane helix</keyword>
<evidence type="ECO:0000256" key="2">
    <source>
        <dbReference type="ARBA" id="ARBA00009160"/>
    </source>
</evidence>
<dbReference type="EMBL" id="MU404355">
    <property type="protein sequence ID" value="KAI1611872.1"/>
    <property type="molecule type" value="Genomic_DNA"/>
</dbReference>
<evidence type="ECO:0000256" key="1">
    <source>
        <dbReference type="ARBA" id="ARBA00004370"/>
    </source>
</evidence>
<keyword evidence="5" id="KW-0472">Membrane</keyword>
<comment type="subcellular location">
    <subcellularLocation>
        <location evidence="1">Membrane</location>
    </subcellularLocation>
</comment>
<comment type="similarity">
    <text evidence="2">Belongs to the FUN14 family.</text>
</comment>
<organism evidence="6 7">
    <name type="scientific">Exophiala viscosa</name>
    <dbReference type="NCBI Taxonomy" id="2486360"/>
    <lineage>
        <taxon>Eukaryota</taxon>
        <taxon>Fungi</taxon>
        <taxon>Dikarya</taxon>
        <taxon>Ascomycota</taxon>
        <taxon>Pezizomycotina</taxon>
        <taxon>Eurotiomycetes</taxon>
        <taxon>Chaetothyriomycetidae</taxon>
        <taxon>Chaetothyriales</taxon>
        <taxon>Herpotrichiellaceae</taxon>
        <taxon>Exophiala</taxon>
    </lineage>
</organism>
<keyword evidence="7" id="KW-1185">Reference proteome</keyword>
<evidence type="ECO:0000256" key="3">
    <source>
        <dbReference type="ARBA" id="ARBA00022692"/>
    </source>
</evidence>
<name>A0AAN6IBL7_9EURO</name>
<reference evidence="6" key="1">
    <citation type="journal article" date="2022" name="bioRxiv">
        <title>Deciphering the potential niche of two novel black yeast fungi from a biological soil crust based on their genomes, phenotypes, and melanin regulation.</title>
        <authorList>
            <consortium name="DOE Joint Genome Institute"/>
            <person name="Carr E.C."/>
            <person name="Barton Q."/>
            <person name="Grambo S."/>
            <person name="Sullivan M."/>
            <person name="Renfro C.M."/>
            <person name="Kuo A."/>
            <person name="Pangilinan J."/>
            <person name="Lipzen A."/>
            <person name="Keymanesh K."/>
            <person name="Savage E."/>
            <person name="Barry K."/>
            <person name="Grigoriev I.V."/>
            <person name="Riekhof W.R."/>
            <person name="Harris S.S."/>
        </authorList>
    </citation>
    <scope>NUCLEOTIDE SEQUENCE</scope>
    <source>
        <strain evidence="6">JF 03-4F</strain>
    </source>
</reference>
<sequence length="173" mass="18789">MLLRSAIRPFAVPSIAKSVPVPRTRASVHRPVLVAFGLSLSLPFFQSRSVIRLDTSPAAEFSTTSYSHSRDAKKPVLKEGKLNPAAVKQISFGAILGLGAGLLLSAFSRSLTLLIGLGIVVSQYAARKGYNFIPVDRLQRTFKNINLRSAINDNLAFKFSFGLMFALSAFGEF</sequence>
<protein>
    <recommendedName>
        <fullName evidence="8">Fun14 family protein</fullName>
    </recommendedName>
</protein>
<proteinExistence type="inferred from homology"/>
<comment type="caution">
    <text evidence="6">The sequence shown here is derived from an EMBL/GenBank/DDBJ whole genome shotgun (WGS) entry which is preliminary data.</text>
</comment>
<dbReference type="Proteomes" id="UP001203852">
    <property type="component" value="Unassembled WGS sequence"/>
</dbReference>
<gene>
    <name evidence="6" type="ORF">EDD36DRAFT_269017</name>
</gene>
<dbReference type="InterPro" id="IPR007014">
    <property type="entry name" value="FUN14"/>
</dbReference>
<accession>A0AAN6IBL7</accession>
<evidence type="ECO:0000313" key="7">
    <source>
        <dbReference type="Proteomes" id="UP001203852"/>
    </source>
</evidence>
<keyword evidence="3" id="KW-0812">Transmembrane</keyword>
<evidence type="ECO:0000256" key="4">
    <source>
        <dbReference type="ARBA" id="ARBA00022989"/>
    </source>
</evidence>
<evidence type="ECO:0000256" key="5">
    <source>
        <dbReference type="ARBA" id="ARBA00023136"/>
    </source>
</evidence>
<dbReference type="Pfam" id="PF04930">
    <property type="entry name" value="FUN14"/>
    <property type="match status" value="1"/>
</dbReference>